<organism evidence="1 2">
    <name type="scientific">Hymenobacter coccineus</name>
    <dbReference type="NCBI Taxonomy" id="1908235"/>
    <lineage>
        <taxon>Bacteria</taxon>
        <taxon>Pseudomonadati</taxon>
        <taxon>Bacteroidota</taxon>
        <taxon>Cytophagia</taxon>
        <taxon>Cytophagales</taxon>
        <taxon>Hymenobacteraceae</taxon>
        <taxon>Hymenobacter</taxon>
    </lineage>
</organism>
<evidence type="ECO:0000313" key="2">
    <source>
        <dbReference type="Proteomes" id="UP000177506"/>
    </source>
</evidence>
<evidence type="ECO:0000313" key="1">
    <source>
        <dbReference type="EMBL" id="OGX83556.1"/>
    </source>
</evidence>
<reference evidence="1 2" key="1">
    <citation type="submission" date="2016-08" db="EMBL/GenBank/DDBJ databases">
        <title>Hymenobacter coccineus sp. nov., Hymenobacter lapidarius sp. nov. and Hymenobacter glacialis sp. nov., isolated from Antarctic soil.</title>
        <authorList>
            <person name="Sedlacek I."/>
            <person name="Kralova S."/>
            <person name="Kyrova K."/>
            <person name="Maslanova I."/>
            <person name="Stankova E."/>
            <person name="Vrbovska V."/>
            <person name="Nemec M."/>
            <person name="Bartak M."/>
            <person name="Svec P."/>
            <person name="Busse H.-J."/>
            <person name="Pantucek R."/>
        </authorList>
    </citation>
    <scope>NUCLEOTIDE SEQUENCE [LARGE SCALE GENOMIC DNA]</scope>
    <source>
        <strain evidence="1 2">CCM 8649</strain>
    </source>
</reference>
<proteinExistence type="predicted"/>
<accession>A0A1G1SY66</accession>
<name>A0A1G1SY66_9BACT</name>
<gene>
    <name evidence="1" type="ORF">BEN49_02015</name>
</gene>
<protein>
    <submittedName>
        <fullName evidence="1">Uncharacterized protein</fullName>
    </submittedName>
</protein>
<comment type="caution">
    <text evidence="1">The sequence shown here is derived from an EMBL/GenBank/DDBJ whole genome shotgun (WGS) entry which is preliminary data.</text>
</comment>
<dbReference type="AlphaFoldDB" id="A0A1G1SY66"/>
<dbReference type="EMBL" id="MDZA01000415">
    <property type="protein sequence ID" value="OGX83556.1"/>
    <property type="molecule type" value="Genomic_DNA"/>
</dbReference>
<sequence length="135" mass="15622">MMKKAWPTTVAAGQLLCFDDEIILAIDSQPTSYPLDPTTAVFLTYQGFKGEPLAPRTRASGTDNFIQINDGPTYQFAVLTEQAQQTLRTELHHWYLRRVKVKEHRRDGPTFLLYRDLSYEQIQEYKREFGVSLYG</sequence>
<dbReference type="Proteomes" id="UP000177506">
    <property type="component" value="Unassembled WGS sequence"/>
</dbReference>
<keyword evidence="2" id="KW-1185">Reference proteome</keyword>